<organism evidence="2 3">
    <name type="scientific">Runella rosea</name>
    <dbReference type="NCBI Taxonomy" id="2259595"/>
    <lineage>
        <taxon>Bacteria</taxon>
        <taxon>Pseudomonadati</taxon>
        <taxon>Bacteroidota</taxon>
        <taxon>Cytophagia</taxon>
        <taxon>Cytophagales</taxon>
        <taxon>Spirosomataceae</taxon>
        <taxon>Runella</taxon>
    </lineage>
</organism>
<protein>
    <submittedName>
        <fullName evidence="2">Pyridoxamine 5'-phosphate oxidase</fullName>
    </submittedName>
</protein>
<dbReference type="SUPFAM" id="SSF50475">
    <property type="entry name" value="FMN-binding split barrel"/>
    <property type="match status" value="1"/>
</dbReference>
<feature type="domain" description="General stress protein FMN-binding split barrel" evidence="1">
    <location>
        <begin position="12"/>
        <end position="157"/>
    </location>
</feature>
<dbReference type="KEGG" id="run:DR864_27470"/>
<dbReference type="RefSeq" id="WP_114069974.1">
    <property type="nucleotide sequence ID" value="NZ_CP030850.1"/>
</dbReference>
<accession>A0A344TRE2</accession>
<dbReference type="Gene3D" id="2.30.110.10">
    <property type="entry name" value="Electron Transport, Fmn-binding Protein, Chain A"/>
    <property type="match status" value="1"/>
</dbReference>
<dbReference type="InterPro" id="IPR038725">
    <property type="entry name" value="YdaG_split_barrel_FMN-bd"/>
</dbReference>
<dbReference type="PANTHER" id="PTHR34818">
    <property type="entry name" value="PROTEIN BLI-3"/>
    <property type="match status" value="1"/>
</dbReference>
<sequence>MENSKGTVKTKGEFKEMVKDIRVAMLCTHSADGHIHSRPMGTTEVDDEGNIWFFTRESSPKTEEIEDNPDVCICYSAPDDNTYVSVMGTAQLIHDPKKIEKLWNPLIKVWFPEGKDDPELLLIKIDTHSAEYWDSSSSKMVVLFNMAKALVTGKEYNEGEYGKINL</sequence>
<proteinExistence type="predicted"/>
<dbReference type="AlphaFoldDB" id="A0A344TRE2"/>
<dbReference type="PANTHER" id="PTHR34818:SF1">
    <property type="entry name" value="PROTEIN BLI-3"/>
    <property type="match status" value="1"/>
</dbReference>
<dbReference type="EMBL" id="CP030850">
    <property type="protein sequence ID" value="AXE21213.1"/>
    <property type="molecule type" value="Genomic_DNA"/>
</dbReference>
<dbReference type="Pfam" id="PF16242">
    <property type="entry name" value="Pyrid_ox_like"/>
    <property type="match status" value="1"/>
</dbReference>
<reference evidence="2 3" key="1">
    <citation type="submission" date="2018-07" db="EMBL/GenBank/DDBJ databases">
        <title>Genome sequencing of Runella.</title>
        <authorList>
            <person name="Baek M.-G."/>
            <person name="Yi H."/>
        </authorList>
    </citation>
    <scope>NUCLEOTIDE SEQUENCE [LARGE SCALE GENOMIC DNA]</scope>
    <source>
        <strain evidence="2 3">HYN0085</strain>
    </source>
</reference>
<name>A0A344TRE2_9BACT</name>
<dbReference type="Proteomes" id="UP000251993">
    <property type="component" value="Chromosome"/>
</dbReference>
<dbReference type="InterPro" id="IPR052917">
    <property type="entry name" value="Stress-Dev_Protein"/>
</dbReference>
<evidence type="ECO:0000313" key="2">
    <source>
        <dbReference type="EMBL" id="AXE21213.1"/>
    </source>
</evidence>
<dbReference type="OrthoDB" id="1432662at2"/>
<evidence type="ECO:0000313" key="3">
    <source>
        <dbReference type="Proteomes" id="UP000251993"/>
    </source>
</evidence>
<evidence type="ECO:0000259" key="1">
    <source>
        <dbReference type="Pfam" id="PF16242"/>
    </source>
</evidence>
<keyword evidence="3" id="KW-1185">Reference proteome</keyword>
<dbReference type="InterPro" id="IPR012349">
    <property type="entry name" value="Split_barrel_FMN-bd"/>
</dbReference>
<gene>
    <name evidence="2" type="ORF">DR864_27470</name>
</gene>